<organism evidence="3">
    <name type="scientific">uncultured Alphaproteobacteria bacterium</name>
    <dbReference type="NCBI Taxonomy" id="91750"/>
    <lineage>
        <taxon>Bacteria</taxon>
        <taxon>Pseudomonadati</taxon>
        <taxon>Pseudomonadota</taxon>
        <taxon>Alphaproteobacteria</taxon>
        <taxon>environmental samples</taxon>
    </lineage>
</organism>
<evidence type="ECO:0000256" key="2">
    <source>
        <dbReference type="SAM" id="Phobius"/>
    </source>
</evidence>
<dbReference type="EMBL" id="FLUO01000002">
    <property type="protein sequence ID" value="SBW12183.1"/>
    <property type="molecule type" value="Genomic_DNA"/>
</dbReference>
<reference evidence="3" key="1">
    <citation type="submission" date="2016-04" db="EMBL/GenBank/DDBJ databases">
        <authorList>
            <person name="Evans L.H."/>
            <person name="Alamgir A."/>
            <person name="Owens N."/>
            <person name="Weber N.D."/>
            <person name="Virtaneva K."/>
            <person name="Barbian K."/>
            <person name="Babar A."/>
            <person name="Rosenke K."/>
        </authorList>
    </citation>
    <scope>NUCLEOTIDE SEQUENCE</scope>
    <source>
        <strain evidence="3">86</strain>
    </source>
</reference>
<keyword evidence="2" id="KW-0472">Membrane</keyword>
<sequence>MTPLPKPCTVHGLDAATGADRSGFRPRRVRRPRRLFRKPDLPPAPGWMRCAVIGFAAGSALALLYVAGMFDPLLRLLAWYGIDLGG</sequence>
<accession>A0A212KKF1</accession>
<protein>
    <submittedName>
        <fullName evidence="3">Uncharacterized protein</fullName>
    </submittedName>
</protein>
<gene>
    <name evidence="3" type="ORF">KL86APRO_20484</name>
</gene>
<dbReference type="AlphaFoldDB" id="A0A212KKF1"/>
<feature type="transmembrane region" description="Helical" evidence="2">
    <location>
        <begin position="46"/>
        <end position="67"/>
    </location>
</feature>
<name>A0A212KKF1_9PROT</name>
<keyword evidence="2" id="KW-1133">Transmembrane helix</keyword>
<keyword evidence="2" id="KW-0812">Transmembrane</keyword>
<evidence type="ECO:0000256" key="1">
    <source>
        <dbReference type="SAM" id="MobiDB-lite"/>
    </source>
</evidence>
<evidence type="ECO:0000313" key="3">
    <source>
        <dbReference type="EMBL" id="SBW12183.1"/>
    </source>
</evidence>
<feature type="region of interest" description="Disordered" evidence="1">
    <location>
        <begin position="1"/>
        <end position="24"/>
    </location>
</feature>
<proteinExistence type="predicted"/>